<dbReference type="OrthoDB" id="5295702at2"/>
<feature type="domain" description="NAD(P)-binding" evidence="1">
    <location>
        <begin position="33"/>
        <end position="289"/>
    </location>
</feature>
<dbReference type="InterPro" id="IPR020904">
    <property type="entry name" value="Sc_DH/Rdtase_CS"/>
</dbReference>
<proteinExistence type="predicted"/>
<dbReference type="Proteomes" id="UP000218069">
    <property type="component" value="Unassembled WGS sequence"/>
</dbReference>
<organism evidence="2 3">
    <name type="scientific">Polynucleobacter meluiroseus</name>
    <dbReference type="NCBI Taxonomy" id="1938814"/>
    <lineage>
        <taxon>Bacteria</taxon>
        <taxon>Pseudomonadati</taxon>
        <taxon>Pseudomonadota</taxon>
        <taxon>Betaproteobacteria</taxon>
        <taxon>Burkholderiales</taxon>
        <taxon>Burkholderiaceae</taxon>
        <taxon>Polynucleobacter</taxon>
    </lineage>
</organism>
<dbReference type="Gene3D" id="3.90.25.10">
    <property type="entry name" value="UDP-galactose 4-epimerase, domain 1"/>
    <property type="match status" value="1"/>
</dbReference>
<dbReference type="EMBL" id="OANS01000007">
    <property type="protein sequence ID" value="SNX29607.1"/>
    <property type="molecule type" value="Genomic_DNA"/>
</dbReference>
<dbReference type="RefSeq" id="WP_096674842.1">
    <property type="nucleotide sequence ID" value="NZ_OANS01000007.1"/>
</dbReference>
<dbReference type="SUPFAM" id="SSF51735">
    <property type="entry name" value="NAD(P)-binding Rossmann-fold domains"/>
    <property type="match status" value="1"/>
</dbReference>
<evidence type="ECO:0000313" key="3">
    <source>
        <dbReference type="Proteomes" id="UP000218069"/>
    </source>
</evidence>
<dbReference type="Pfam" id="PF16363">
    <property type="entry name" value="GDP_Man_Dehyd"/>
    <property type="match status" value="1"/>
</dbReference>
<evidence type="ECO:0000259" key="1">
    <source>
        <dbReference type="Pfam" id="PF16363"/>
    </source>
</evidence>
<reference evidence="3" key="1">
    <citation type="submission" date="2017-08" db="EMBL/GenBank/DDBJ databases">
        <authorList>
            <person name="Varghese N."/>
            <person name="Submissions S."/>
        </authorList>
    </citation>
    <scope>NUCLEOTIDE SEQUENCE [LARGE SCALE GENOMIC DNA]</scope>
    <source>
        <strain evidence="3">AP-Melu-1000-B4</strain>
    </source>
</reference>
<protein>
    <submittedName>
        <fullName evidence="2">GDP-4-dehydro-6-deoxy-D-mannose reductase</fullName>
    </submittedName>
</protein>
<evidence type="ECO:0000313" key="2">
    <source>
        <dbReference type="EMBL" id="SNX29607.1"/>
    </source>
</evidence>
<gene>
    <name evidence="2" type="ORF">SAMN06295945_1987</name>
</gene>
<dbReference type="AlphaFoldDB" id="A0A240E320"/>
<dbReference type="Gene3D" id="3.40.50.720">
    <property type="entry name" value="NAD(P)-binding Rossmann-like Domain"/>
    <property type="match status" value="1"/>
</dbReference>
<dbReference type="InterPro" id="IPR036291">
    <property type="entry name" value="NAD(P)-bd_dom_sf"/>
</dbReference>
<keyword evidence="3" id="KW-1185">Reference proteome</keyword>
<dbReference type="PROSITE" id="PS00061">
    <property type="entry name" value="ADH_SHORT"/>
    <property type="match status" value="1"/>
</dbReference>
<dbReference type="PANTHER" id="PTHR43000">
    <property type="entry name" value="DTDP-D-GLUCOSE 4,6-DEHYDRATASE-RELATED"/>
    <property type="match status" value="1"/>
</dbReference>
<sequence length="300" mass="34024">MKKILLVGGSGFVGTHLRNLFEVDSAVISTGTNVDIRDIKKIRALIERERPDNVVHLAAITTLRESFKNPENTYDINFMGTLNVLKALRDIDFSGRFLFISSSEVYGLLTESDLPVTERQPTKPLSPYAVSKIAAEALCYQWSQLEKFETLIARPFNHIGPGQSERFAISDFGKQIAAIKLGLAEPVIHVGDIDTTRDFTDVRDIVAAYQLLLRRGRNGEIYNVCSGREYSIRTLLMRMCFLAGVEVELRSDVDRFRSSEQRRVLGSNNKLHDDTGWNATYEIDQTLKNITDYWVRKLND</sequence>
<dbReference type="InterPro" id="IPR016040">
    <property type="entry name" value="NAD(P)-bd_dom"/>
</dbReference>
<accession>A0A240E320</accession>
<name>A0A240E320_9BURK</name>